<dbReference type="EMBL" id="QPKB01000012">
    <property type="protein sequence ID" value="RWR97226.1"/>
    <property type="molecule type" value="Genomic_DNA"/>
</dbReference>
<evidence type="ECO:0000259" key="1">
    <source>
        <dbReference type="Pfam" id="PF10536"/>
    </source>
</evidence>
<dbReference type="Pfam" id="PF10536">
    <property type="entry name" value="PMD"/>
    <property type="match status" value="1"/>
</dbReference>
<dbReference type="Proteomes" id="UP000283530">
    <property type="component" value="Unassembled WGS sequence"/>
</dbReference>
<proteinExistence type="predicted"/>
<sequence length="254" mass="28830">MPFGEMTIILDDVASILGIPVMGQTVCYNERMAYEEAQALLVDALGVKLAEAHEELMQVWGQSVRLEWLSEMCAGVSDDDGDEMTDCAVRAYLLYLLRCTLFTDKSGTRVPIIFLTQLVDLKAVRSYAWGIAALAYLYRKLGLAARHEVKQIAGYLTLLEAWVYEHFECLAPTPNINYQSDQPRVTSDPYRDVRQYHPFNEVAYYCGCIKCMDVVEPYHSDMVLRQFGRVQTIPSLPLAPIRTTRGPTARDYHI</sequence>
<organism evidence="2 3">
    <name type="scientific">Cinnamomum micranthum f. kanehirae</name>
    <dbReference type="NCBI Taxonomy" id="337451"/>
    <lineage>
        <taxon>Eukaryota</taxon>
        <taxon>Viridiplantae</taxon>
        <taxon>Streptophyta</taxon>
        <taxon>Embryophyta</taxon>
        <taxon>Tracheophyta</taxon>
        <taxon>Spermatophyta</taxon>
        <taxon>Magnoliopsida</taxon>
        <taxon>Magnoliidae</taxon>
        <taxon>Laurales</taxon>
        <taxon>Lauraceae</taxon>
        <taxon>Cinnamomum</taxon>
    </lineage>
</organism>
<dbReference type="PANTHER" id="PTHR46033">
    <property type="entry name" value="PROTEIN MAIN-LIKE 2"/>
    <property type="match status" value="1"/>
</dbReference>
<name>A0A443Q2H5_9MAGN</name>
<keyword evidence="3" id="KW-1185">Reference proteome</keyword>
<dbReference type="GO" id="GO:0010073">
    <property type="term" value="P:meristem maintenance"/>
    <property type="evidence" value="ECO:0007669"/>
    <property type="project" value="InterPro"/>
</dbReference>
<accession>A0A443Q2H5</accession>
<reference evidence="2 3" key="1">
    <citation type="journal article" date="2019" name="Nat. Plants">
        <title>Stout camphor tree genome fills gaps in understanding of flowering plant genome evolution.</title>
        <authorList>
            <person name="Chaw S.M."/>
            <person name="Liu Y.C."/>
            <person name="Wu Y.W."/>
            <person name="Wang H.Y."/>
            <person name="Lin C.I."/>
            <person name="Wu C.S."/>
            <person name="Ke H.M."/>
            <person name="Chang L.Y."/>
            <person name="Hsu C.Y."/>
            <person name="Yang H.T."/>
            <person name="Sudianto E."/>
            <person name="Hsu M.H."/>
            <person name="Wu K.P."/>
            <person name="Wang L.N."/>
            <person name="Leebens-Mack J.H."/>
            <person name="Tsai I.J."/>
        </authorList>
    </citation>
    <scope>NUCLEOTIDE SEQUENCE [LARGE SCALE GENOMIC DNA]</scope>
    <source>
        <strain evidence="3">cv. Chaw 1501</strain>
        <tissue evidence="2">Young leaves</tissue>
    </source>
</reference>
<dbReference type="InterPro" id="IPR019557">
    <property type="entry name" value="AminoTfrase-like_pln_mobile"/>
</dbReference>
<feature type="domain" description="Aminotransferase-like plant mobile" evidence="1">
    <location>
        <begin position="1"/>
        <end position="186"/>
    </location>
</feature>
<dbReference type="PANTHER" id="PTHR46033:SF8">
    <property type="entry name" value="PROTEIN MAINTENANCE OF MERISTEMS-LIKE"/>
    <property type="match status" value="1"/>
</dbReference>
<evidence type="ECO:0000313" key="2">
    <source>
        <dbReference type="EMBL" id="RWR97226.1"/>
    </source>
</evidence>
<gene>
    <name evidence="2" type="ORF">CKAN_02664700</name>
</gene>
<dbReference type="AlphaFoldDB" id="A0A443Q2H5"/>
<dbReference type="OrthoDB" id="1412882at2759"/>
<comment type="caution">
    <text evidence="2">The sequence shown here is derived from an EMBL/GenBank/DDBJ whole genome shotgun (WGS) entry which is preliminary data.</text>
</comment>
<evidence type="ECO:0000313" key="3">
    <source>
        <dbReference type="Proteomes" id="UP000283530"/>
    </source>
</evidence>
<protein>
    <submittedName>
        <fullName evidence="2">Serine/threonine-protein phosphatase 7 long form</fullName>
    </submittedName>
</protein>
<dbReference type="InterPro" id="IPR044824">
    <property type="entry name" value="MAIN-like"/>
</dbReference>